<keyword evidence="4" id="KW-1185">Reference proteome</keyword>
<dbReference type="InterPro" id="IPR002509">
    <property type="entry name" value="NODB_dom"/>
</dbReference>
<evidence type="ECO:0000259" key="2">
    <source>
        <dbReference type="PROSITE" id="PS51677"/>
    </source>
</evidence>
<dbReference type="SUPFAM" id="SSF88713">
    <property type="entry name" value="Glycoside hydrolase/deacetylase"/>
    <property type="match status" value="1"/>
</dbReference>
<dbReference type="InterPro" id="IPR011330">
    <property type="entry name" value="Glyco_hydro/deAcase_b/a-brl"/>
</dbReference>
<evidence type="ECO:0000313" key="3">
    <source>
        <dbReference type="EMBL" id="GGD97837.1"/>
    </source>
</evidence>
<reference evidence="4" key="1">
    <citation type="journal article" date="2019" name="Int. J. Syst. Evol. Microbiol.">
        <title>The Global Catalogue of Microorganisms (GCM) 10K type strain sequencing project: providing services to taxonomists for standard genome sequencing and annotation.</title>
        <authorList>
            <consortium name="The Broad Institute Genomics Platform"/>
            <consortium name="The Broad Institute Genome Sequencing Center for Infectious Disease"/>
            <person name="Wu L."/>
            <person name="Ma J."/>
        </authorList>
    </citation>
    <scope>NUCLEOTIDE SEQUENCE [LARGE SCALE GENOMIC DNA]</scope>
    <source>
        <strain evidence="4">CGMCC 1.11013</strain>
    </source>
</reference>
<name>A0ABQ1S898_9BURK</name>
<organism evidence="3 4">
    <name type="scientific">Caballeronia grimmiae</name>
    <dbReference type="NCBI Taxonomy" id="1071679"/>
    <lineage>
        <taxon>Bacteria</taxon>
        <taxon>Pseudomonadati</taxon>
        <taxon>Pseudomonadota</taxon>
        <taxon>Betaproteobacteria</taxon>
        <taxon>Burkholderiales</taxon>
        <taxon>Burkholderiaceae</taxon>
        <taxon>Caballeronia</taxon>
    </lineage>
</organism>
<evidence type="ECO:0000313" key="4">
    <source>
        <dbReference type="Proteomes" id="UP000597138"/>
    </source>
</evidence>
<dbReference type="PROSITE" id="PS51677">
    <property type="entry name" value="NODB"/>
    <property type="match status" value="1"/>
</dbReference>
<proteinExistence type="predicted"/>
<evidence type="ECO:0000256" key="1">
    <source>
        <dbReference type="SAM" id="MobiDB-lite"/>
    </source>
</evidence>
<accession>A0ABQ1S898</accession>
<feature type="domain" description="NodB homology" evidence="2">
    <location>
        <begin position="123"/>
        <end position="342"/>
    </location>
</feature>
<protein>
    <submittedName>
        <fullName evidence="3">Polysaccharide deacetylase</fullName>
    </submittedName>
</protein>
<sequence length="375" mass="41660">MKPWYLVFREIKEKFNMTDLNRPISAGAPTPAPARRTFLAQAGGAVAGAMAMTAMLGDARGQAVDTQPSRPADDSPRPSRGGKGFWPNGARLAISVSMMFEGGGQPISGAGGLIPEPIAKGVPDLPTNAYFAYGHYEGIPRALDLFDKHGIKVSSFMIGEAIKKAPQLAQEIVRRGHEAAAHGPTWSNSYNLSREEEKRFIAESAETIHRITGQQPVGWNAYFLRNSVHILETLQELGFLYYIDEPSRDEPFIVPVKGKDLVTVPYTFHLNDISAYPFEGYNPIAYEQALKDEFDQLYEEGASRRRMMLVGFHDRINGHANRIRVLDRFFTYARSRPDVWFARKDEIARWVLARRADTPVVQRGPAAISGLPGQG</sequence>
<comment type="caution">
    <text evidence="3">The sequence shown here is derived from an EMBL/GenBank/DDBJ whole genome shotgun (WGS) entry which is preliminary data.</text>
</comment>
<dbReference type="PANTHER" id="PTHR43123">
    <property type="entry name" value="POLYSACCHARIDE DEACETYLASE-RELATED"/>
    <property type="match status" value="1"/>
</dbReference>
<dbReference type="Gene3D" id="3.20.20.370">
    <property type="entry name" value="Glycoside hydrolase/deacetylase"/>
    <property type="match status" value="1"/>
</dbReference>
<dbReference type="EMBL" id="BMEG01000021">
    <property type="protein sequence ID" value="GGD97837.1"/>
    <property type="molecule type" value="Genomic_DNA"/>
</dbReference>
<dbReference type="PANTHER" id="PTHR43123:SF1">
    <property type="entry name" value="POLYSACCHARIDE DEACETYLASE-RELATED"/>
    <property type="match status" value="1"/>
</dbReference>
<dbReference type="Pfam" id="PF01522">
    <property type="entry name" value="Polysacc_deac_1"/>
    <property type="match status" value="1"/>
</dbReference>
<gene>
    <name evidence="3" type="ORF">GCM10010985_60680</name>
</gene>
<dbReference type="Proteomes" id="UP000597138">
    <property type="component" value="Unassembled WGS sequence"/>
</dbReference>
<feature type="region of interest" description="Disordered" evidence="1">
    <location>
        <begin position="59"/>
        <end position="85"/>
    </location>
</feature>